<dbReference type="EMBL" id="QTSX02004986">
    <property type="protein sequence ID" value="KAJ9062917.1"/>
    <property type="molecule type" value="Genomic_DNA"/>
</dbReference>
<evidence type="ECO:0000313" key="1">
    <source>
        <dbReference type="EMBL" id="KAJ9062917.1"/>
    </source>
</evidence>
<organism evidence="1 2">
    <name type="scientific">Entomophthora muscae</name>
    <dbReference type="NCBI Taxonomy" id="34485"/>
    <lineage>
        <taxon>Eukaryota</taxon>
        <taxon>Fungi</taxon>
        <taxon>Fungi incertae sedis</taxon>
        <taxon>Zoopagomycota</taxon>
        <taxon>Entomophthoromycotina</taxon>
        <taxon>Entomophthoromycetes</taxon>
        <taxon>Entomophthorales</taxon>
        <taxon>Entomophthoraceae</taxon>
        <taxon>Entomophthora</taxon>
    </lineage>
</organism>
<evidence type="ECO:0000313" key="2">
    <source>
        <dbReference type="Proteomes" id="UP001165960"/>
    </source>
</evidence>
<sequence>MDLSNQKSSVTEVVIGELKTLKPKSQVFRKKVECSSVFFLTTSDIALEREILKLEKEKPSKTDTIQRGRLSDLANAKKN</sequence>
<keyword evidence="2" id="KW-1185">Reference proteome</keyword>
<gene>
    <name evidence="1" type="ORF">DSO57_1005719</name>
</gene>
<comment type="caution">
    <text evidence="1">The sequence shown here is derived from an EMBL/GenBank/DDBJ whole genome shotgun (WGS) entry which is preliminary data.</text>
</comment>
<proteinExistence type="predicted"/>
<dbReference type="Proteomes" id="UP001165960">
    <property type="component" value="Unassembled WGS sequence"/>
</dbReference>
<accession>A0ACC2SKJ8</accession>
<name>A0ACC2SKJ8_9FUNG</name>
<protein>
    <submittedName>
        <fullName evidence="1">Uncharacterized protein</fullName>
    </submittedName>
</protein>
<reference evidence="1" key="1">
    <citation type="submission" date="2022-04" db="EMBL/GenBank/DDBJ databases">
        <title>Genome of the entomopathogenic fungus Entomophthora muscae.</title>
        <authorList>
            <person name="Elya C."/>
            <person name="Lovett B.R."/>
            <person name="Lee E."/>
            <person name="Macias A.M."/>
            <person name="Hajek A.E."/>
            <person name="De Bivort B.L."/>
            <person name="Kasson M.T."/>
            <person name="De Fine Licht H.H."/>
            <person name="Stajich J.E."/>
        </authorList>
    </citation>
    <scope>NUCLEOTIDE SEQUENCE</scope>
    <source>
        <strain evidence="1">Berkeley</strain>
    </source>
</reference>